<dbReference type="STRING" id="568860.SAMN05421811_107194"/>
<dbReference type="Proteomes" id="UP000199361">
    <property type="component" value="Unassembled WGS sequence"/>
</dbReference>
<gene>
    <name evidence="2" type="ORF">SAMN05421811_107194</name>
</gene>
<name>A0A1I0K830_9ACTN</name>
<feature type="signal peptide" evidence="1">
    <location>
        <begin position="1"/>
        <end position="25"/>
    </location>
</feature>
<dbReference type="OrthoDB" id="3805175at2"/>
<proteinExistence type="predicted"/>
<keyword evidence="3" id="KW-1185">Reference proteome</keyword>
<dbReference type="InterPro" id="IPR014990">
    <property type="entry name" value="DUF1838"/>
</dbReference>
<protein>
    <recommendedName>
        <fullName evidence="4">DUF1838 domain-containing protein</fullName>
    </recommendedName>
</protein>
<evidence type="ECO:0000313" key="2">
    <source>
        <dbReference type="EMBL" id="SEU20090.1"/>
    </source>
</evidence>
<evidence type="ECO:0008006" key="4">
    <source>
        <dbReference type="Google" id="ProtNLM"/>
    </source>
</evidence>
<evidence type="ECO:0000313" key="3">
    <source>
        <dbReference type="Proteomes" id="UP000199361"/>
    </source>
</evidence>
<dbReference type="AlphaFoldDB" id="A0A1I0K830"/>
<organism evidence="2 3">
    <name type="scientific">Nonomuraea wenchangensis</name>
    <dbReference type="NCBI Taxonomy" id="568860"/>
    <lineage>
        <taxon>Bacteria</taxon>
        <taxon>Bacillati</taxon>
        <taxon>Actinomycetota</taxon>
        <taxon>Actinomycetes</taxon>
        <taxon>Streptosporangiales</taxon>
        <taxon>Streptosporangiaceae</taxon>
        <taxon>Nonomuraea</taxon>
    </lineage>
</organism>
<evidence type="ECO:0000256" key="1">
    <source>
        <dbReference type="SAM" id="SignalP"/>
    </source>
</evidence>
<keyword evidence="1" id="KW-0732">Signal</keyword>
<reference evidence="2 3" key="1">
    <citation type="submission" date="2016-10" db="EMBL/GenBank/DDBJ databases">
        <authorList>
            <person name="de Groot N.N."/>
        </authorList>
    </citation>
    <scope>NUCLEOTIDE SEQUENCE [LARGE SCALE GENOMIC DNA]</scope>
    <source>
        <strain evidence="2 3">CGMCC 4.5598</strain>
    </source>
</reference>
<feature type="chain" id="PRO_5039048322" description="DUF1838 domain-containing protein" evidence="1">
    <location>
        <begin position="26"/>
        <end position="327"/>
    </location>
</feature>
<dbReference type="RefSeq" id="WP_091084590.1">
    <property type="nucleotide sequence ID" value="NZ_FOHX01000007.1"/>
</dbReference>
<accession>A0A1I0K830</accession>
<dbReference type="EMBL" id="FOHX01000007">
    <property type="protein sequence ID" value="SEU20090.1"/>
    <property type="molecule type" value="Genomic_DNA"/>
</dbReference>
<sequence length="327" mass="36042">MPKRRLTAPVALAALFLALTAPASAAADGRTTDATLPGPVFKTVTDKNALLSLQTFGRPDGKDMVFRISGSVYANVEGNALEPGLRHGQKLFGIEGYNIRRLYREPGTTKLYQLSREIVFYTDPADPTKILREWKNPVDLKTYPVVPINNDTVNFGPFDVTPSYAGPPTRRLHDETVWTSDIPVRTDFGSTLGERFGLVGGVYAAQEMFDFFVDDREVAARTVPGKVPSGAMKTKIAWSRTSPWAPFMCLAESEVRGQLTYHARSWSLNSYADVEPWIRAEVDKNHPLYRSAPSAPGASENSWSSFHTKQLHKGATTWASWCAANAG</sequence>
<dbReference type="Pfam" id="PF08894">
    <property type="entry name" value="DUF1838"/>
    <property type="match status" value="1"/>
</dbReference>